<dbReference type="Proteomes" id="UP000095751">
    <property type="component" value="Unassembled WGS sequence"/>
</dbReference>
<protein>
    <submittedName>
        <fullName evidence="2">Uncharacterized protein</fullName>
    </submittedName>
</protein>
<proteinExistence type="predicted"/>
<dbReference type="EMBL" id="KV784356">
    <property type="protein sequence ID" value="OEU18795.1"/>
    <property type="molecule type" value="Genomic_DNA"/>
</dbReference>
<gene>
    <name evidence="2" type="ORF">FRACYDRAFT_268447</name>
</gene>
<name>A0A1E7FL56_9STRA</name>
<evidence type="ECO:0000313" key="3">
    <source>
        <dbReference type="Proteomes" id="UP000095751"/>
    </source>
</evidence>
<evidence type="ECO:0000256" key="1">
    <source>
        <dbReference type="SAM" id="MobiDB-lite"/>
    </source>
</evidence>
<reference evidence="2 3" key="1">
    <citation type="submission" date="2016-09" db="EMBL/GenBank/DDBJ databases">
        <title>Extensive genetic diversity and differential bi-allelic expression allows diatom success in the polar Southern Ocean.</title>
        <authorList>
            <consortium name="DOE Joint Genome Institute"/>
            <person name="Mock T."/>
            <person name="Otillar R.P."/>
            <person name="Strauss J."/>
            <person name="Dupont C."/>
            <person name="Frickenhaus S."/>
            <person name="Maumus F."/>
            <person name="Mcmullan M."/>
            <person name="Sanges R."/>
            <person name="Schmutz J."/>
            <person name="Toseland A."/>
            <person name="Valas R."/>
            <person name="Veluchamy A."/>
            <person name="Ward B.J."/>
            <person name="Allen A."/>
            <person name="Barry K."/>
            <person name="Falciatore A."/>
            <person name="Ferrante M."/>
            <person name="Fortunato A.E."/>
            <person name="Gloeckner G."/>
            <person name="Gruber A."/>
            <person name="Hipkin R."/>
            <person name="Janech M."/>
            <person name="Kroth P."/>
            <person name="Leese F."/>
            <person name="Lindquist E."/>
            <person name="Lyon B.R."/>
            <person name="Martin J."/>
            <person name="Mayer C."/>
            <person name="Parker M."/>
            <person name="Quesneville H."/>
            <person name="Raymond J."/>
            <person name="Uhlig C."/>
            <person name="Valentin K.U."/>
            <person name="Worden A.Z."/>
            <person name="Armbrust E.V."/>
            <person name="Bowler C."/>
            <person name="Green B."/>
            <person name="Moulton V."/>
            <person name="Van Oosterhout C."/>
            <person name="Grigoriev I."/>
        </authorList>
    </citation>
    <scope>NUCLEOTIDE SEQUENCE [LARGE SCALE GENOMIC DNA]</scope>
    <source>
        <strain evidence="2 3">CCMP1102</strain>
    </source>
</reference>
<organism evidence="2 3">
    <name type="scientific">Fragilariopsis cylindrus CCMP1102</name>
    <dbReference type="NCBI Taxonomy" id="635003"/>
    <lineage>
        <taxon>Eukaryota</taxon>
        <taxon>Sar</taxon>
        <taxon>Stramenopiles</taxon>
        <taxon>Ochrophyta</taxon>
        <taxon>Bacillariophyta</taxon>
        <taxon>Bacillariophyceae</taxon>
        <taxon>Bacillariophycidae</taxon>
        <taxon>Bacillariales</taxon>
        <taxon>Bacillariaceae</taxon>
        <taxon>Fragilariopsis</taxon>
    </lineage>
</organism>
<dbReference type="InParanoid" id="A0A1E7FL56"/>
<feature type="region of interest" description="Disordered" evidence="1">
    <location>
        <begin position="79"/>
        <end position="105"/>
    </location>
</feature>
<dbReference type="OrthoDB" id="41688at2759"/>
<keyword evidence="3" id="KW-1185">Reference proteome</keyword>
<feature type="compositionally biased region" description="Basic residues" evidence="1">
    <location>
        <begin position="79"/>
        <end position="90"/>
    </location>
</feature>
<dbReference type="KEGG" id="fcy:FRACYDRAFT_268447"/>
<sequence length="105" mass="11957">MVANEKQKGKENIPQIDLMGYLSHRFEDADISRMRSLLQEIGAQLLELKDGKHGCASHKVDMQKLKGIHKKLKKCRTWGIKEKKKKKRKNASGEEGADSKRAKLS</sequence>
<evidence type="ECO:0000313" key="2">
    <source>
        <dbReference type="EMBL" id="OEU18795.1"/>
    </source>
</evidence>
<dbReference type="AlphaFoldDB" id="A0A1E7FL56"/>
<accession>A0A1E7FL56</accession>